<dbReference type="Gene3D" id="1.25.40.10">
    <property type="entry name" value="Tetratricopeptide repeat domain"/>
    <property type="match status" value="4"/>
</dbReference>
<dbReference type="eggNOG" id="COG0457">
    <property type="taxonomic scope" value="Bacteria"/>
</dbReference>
<dbReference type="Pfam" id="PF14559">
    <property type="entry name" value="TPR_19"/>
    <property type="match status" value="1"/>
</dbReference>
<sequence>MVSWKILPFLLSLGLVLIPQITVAQTVEELEQKATSAEEVKNYQEAANIWRSLIERDSKNSYAYIKLADILSSQGKIAETIAAYRQGLQLTPDAAIYLKLGNFLVEKGRTAEAIAAFRQAVKLDAKSDTASIILAMNLIAMGNPEEAVVAYRQAIKIEPDDDNYNNLADTLFKIGKREEAIAAYREALIINPKSYQAYSSLGDILEYSEAVAIYRQASKNDPKNEVYYERLAELSLKRGFVNEAIAAYRQLIKIEPEASRYVELGDVLMTQEKHQEAIALYRQAVAAKPTDYYYSKLNEALAQHGNLDEALANCQKVVKIGEGSYDTCSNISLPLYKQKGFPAVMEFYQPLANLIPRRQMAELYIKLGRDISYGESGDGSKQEAAAVFREVLQIDPENTDAQDALKNLIAS</sequence>
<dbReference type="PhylomeDB" id="B2J9A4"/>
<dbReference type="PANTHER" id="PTHR44943">
    <property type="entry name" value="CELLULOSE SYNTHASE OPERON PROTEIN C"/>
    <property type="match status" value="1"/>
</dbReference>
<reference evidence="5" key="1">
    <citation type="submission" date="2008-04" db="EMBL/GenBank/DDBJ databases">
        <title>Complete sequence of chromosome of Nostoc punctiforme ATCC 29133.</title>
        <authorList>
            <consortium name="US DOE Joint Genome Institute"/>
            <person name="Copeland A."/>
            <person name="Lucas S."/>
            <person name="Lapidus A."/>
            <person name="Glavina del Rio T."/>
            <person name="Dalin E."/>
            <person name="Tice H."/>
            <person name="Pitluck S."/>
            <person name="Chain P."/>
            <person name="Malfatti S."/>
            <person name="Shin M."/>
            <person name="Vergez L."/>
            <person name="Schmutz J."/>
            <person name="Larimer F."/>
            <person name="Land M."/>
            <person name="Hauser L."/>
            <person name="Kyrpides N."/>
            <person name="Kim E."/>
            <person name="Meeks J.C."/>
            <person name="Elhai J."/>
            <person name="Campbell E.L."/>
            <person name="Thiel T."/>
            <person name="Longmire J."/>
            <person name="Potts M."/>
            <person name="Atlas R."/>
        </authorList>
    </citation>
    <scope>NUCLEOTIDE SEQUENCE [LARGE SCALE GENOMIC DNA]</scope>
    <source>
        <strain evidence="5">ATCC 29133 / PCC 73102</strain>
    </source>
</reference>
<dbReference type="InterPro" id="IPR011990">
    <property type="entry name" value="TPR-like_helical_dom_sf"/>
</dbReference>
<evidence type="ECO:0000313" key="4">
    <source>
        <dbReference type="EMBL" id="ACC79403.1"/>
    </source>
</evidence>
<dbReference type="RefSeq" id="WP_012407428.1">
    <property type="nucleotide sequence ID" value="NC_010628.1"/>
</dbReference>
<keyword evidence="2 3" id="KW-0802">TPR repeat</keyword>
<protein>
    <submittedName>
        <fullName evidence="4">TPR repeat-containing protein</fullName>
    </submittedName>
</protein>
<dbReference type="Pfam" id="PF13432">
    <property type="entry name" value="TPR_16"/>
    <property type="match status" value="2"/>
</dbReference>
<feature type="repeat" description="TPR" evidence="3">
    <location>
        <begin position="161"/>
        <end position="194"/>
    </location>
</feature>
<feature type="repeat" description="TPR" evidence="3">
    <location>
        <begin position="94"/>
        <end position="127"/>
    </location>
</feature>
<evidence type="ECO:0000256" key="1">
    <source>
        <dbReference type="ARBA" id="ARBA00022737"/>
    </source>
</evidence>
<reference evidence="4 5" key="2">
    <citation type="journal article" date="2013" name="Plant Physiol.">
        <title>A Nostoc punctiforme Sugar Transporter Necessary to Establish a Cyanobacterium-Plant Symbiosis.</title>
        <authorList>
            <person name="Ekman M."/>
            <person name="Picossi S."/>
            <person name="Campbell E.L."/>
            <person name="Meeks J.C."/>
            <person name="Flores E."/>
        </authorList>
    </citation>
    <scope>NUCLEOTIDE SEQUENCE [LARGE SCALE GENOMIC DNA]</scope>
    <source>
        <strain evidence="5">ATCC 29133 / PCC 73102</strain>
    </source>
</reference>
<dbReference type="EMBL" id="CP001037">
    <property type="protein sequence ID" value="ACC79403.1"/>
    <property type="molecule type" value="Genomic_DNA"/>
</dbReference>
<accession>B2J9A4</accession>
<evidence type="ECO:0000256" key="3">
    <source>
        <dbReference type="PROSITE-ProRule" id="PRU00339"/>
    </source>
</evidence>
<gene>
    <name evidence="4" type="ordered locus">Npun_R0649</name>
</gene>
<feature type="repeat" description="TPR" evidence="3">
    <location>
        <begin position="258"/>
        <end position="291"/>
    </location>
</feature>
<dbReference type="OrthoDB" id="478945at2"/>
<dbReference type="Pfam" id="PF13414">
    <property type="entry name" value="TPR_11"/>
    <property type="match status" value="1"/>
</dbReference>
<dbReference type="Proteomes" id="UP000001191">
    <property type="component" value="Chromosome"/>
</dbReference>
<dbReference type="InterPro" id="IPR019734">
    <property type="entry name" value="TPR_rpt"/>
</dbReference>
<evidence type="ECO:0000256" key="2">
    <source>
        <dbReference type="ARBA" id="ARBA00022803"/>
    </source>
</evidence>
<dbReference type="InterPro" id="IPR051685">
    <property type="entry name" value="Ycf3/AcsC/BcsC/TPR_MFPF"/>
</dbReference>
<dbReference type="STRING" id="63737.Npun_R0649"/>
<dbReference type="HOGENOM" id="CLU_599483_0_0_3"/>
<name>B2J9A4_NOSP7</name>
<dbReference type="SMART" id="SM00028">
    <property type="entry name" value="TPR"/>
    <property type="match status" value="8"/>
</dbReference>
<organism evidence="4 5">
    <name type="scientific">Nostoc punctiforme (strain ATCC 29133 / PCC 73102)</name>
    <dbReference type="NCBI Taxonomy" id="63737"/>
    <lineage>
        <taxon>Bacteria</taxon>
        <taxon>Bacillati</taxon>
        <taxon>Cyanobacteriota</taxon>
        <taxon>Cyanophyceae</taxon>
        <taxon>Nostocales</taxon>
        <taxon>Nostocaceae</taxon>
        <taxon>Nostoc</taxon>
    </lineage>
</organism>
<keyword evidence="1" id="KW-0677">Repeat</keyword>
<dbReference type="KEGG" id="npu:Npun_R0649"/>
<proteinExistence type="predicted"/>
<dbReference type="SUPFAM" id="SSF48452">
    <property type="entry name" value="TPR-like"/>
    <property type="match status" value="3"/>
</dbReference>
<keyword evidence="5" id="KW-1185">Reference proteome</keyword>
<evidence type="ECO:0000313" key="5">
    <source>
        <dbReference type="Proteomes" id="UP000001191"/>
    </source>
</evidence>
<dbReference type="PROSITE" id="PS50005">
    <property type="entry name" value="TPR"/>
    <property type="match status" value="3"/>
</dbReference>
<dbReference type="EnsemblBacteria" id="ACC79403">
    <property type="protein sequence ID" value="ACC79403"/>
    <property type="gene ID" value="Npun_R0649"/>
</dbReference>
<dbReference type="AlphaFoldDB" id="B2J9A4"/>
<dbReference type="PANTHER" id="PTHR44943:SF8">
    <property type="entry name" value="TPR REPEAT-CONTAINING PROTEIN MJ0263"/>
    <property type="match status" value="1"/>
</dbReference>